<feature type="region of interest" description="Disordered" evidence="3">
    <location>
        <begin position="642"/>
        <end position="683"/>
    </location>
</feature>
<keyword evidence="1" id="KW-0863">Zinc-finger</keyword>
<dbReference type="CDD" id="cd09272">
    <property type="entry name" value="RNase_HI_RT_Ty1"/>
    <property type="match status" value="1"/>
</dbReference>
<name>A0ABQ5I6P9_9ASTR</name>
<evidence type="ECO:0000256" key="3">
    <source>
        <dbReference type="SAM" id="MobiDB-lite"/>
    </source>
</evidence>
<feature type="compositionally biased region" description="Basic and acidic residues" evidence="3">
    <location>
        <begin position="346"/>
        <end position="364"/>
    </location>
</feature>
<evidence type="ECO:0000313" key="5">
    <source>
        <dbReference type="EMBL" id="GJT95404.1"/>
    </source>
</evidence>
<dbReference type="InterPro" id="IPR036875">
    <property type="entry name" value="Znf_CCHC_sf"/>
</dbReference>
<dbReference type="PROSITE" id="PS50158">
    <property type="entry name" value="ZF_CCHC"/>
    <property type="match status" value="1"/>
</dbReference>
<comment type="caution">
    <text evidence="5">The sequence shown here is derived from an EMBL/GenBank/DDBJ whole genome shotgun (WGS) entry which is preliminary data.</text>
</comment>
<protein>
    <submittedName>
        <fullName evidence="5">Zf-CCHC domain-containing protein</fullName>
    </submittedName>
</protein>
<dbReference type="Proteomes" id="UP001151760">
    <property type="component" value="Unassembled WGS sequence"/>
</dbReference>
<feature type="region of interest" description="Disordered" evidence="3">
    <location>
        <begin position="345"/>
        <end position="364"/>
    </location>
</feature>
<evidence type="ECO:0000313" key="6">
    <source>
        <dbReference type="Proteomes" id="UP001151760"/>
    </source>
</evidence>
<feature type="compositionally biased region" description="Acidic residues" evidence="3">
    <location>
        <begin position="991"/>
        <end position="1019"/>
    </location>
</feature>
<feature type="compositionally biased region" description="Acidic residues" evidence="3">
    <location>
        <begin position="966"/>
        <end position="984"/>
    </location>
</feature>
<dbReference type="Pfam" id="PF14223">
    <property type="entry name" value="Retrotran_gag_2"/>
    <property type="match status" value="1"/>
</dbReference>
<keyword evidence="2" id="KW-0175">Coiled coil</keyword>
<organism evidence="5 6">
    <name type="scientific">Tanacetum coccineum</name>
    <dbReference type="NCBI Taxonomy" id="301880"/>
    <lineage>
        <taxon>Eukaryota</taxon>
        <taxon>Viridiplantae</taxon>
        <taxon>Streptophyta</taxon>
        <taxon>Embryophyta</taxon>
        <taxon>Tracheophyta</taxon>
        <taxon>Spermatophyta</taxon>
        <taxon>Magnoliopsida</taxon>
        <taxon>eudicotyledons</taxon>
        <taxon>Gunneridae</taxon>
        <taxon>Pentapetalae</taxon>
        <taxon>asterids</taxon>
        <taxon>campanulids</taxon>
        <taxon>Asterales</taxon>
        <taxon>Asteraceae</taxon>
        <taxon>Asteroideae</taxon>
        <taxon>Anthemideae</taxon>
        <taxon>Anthemidinae</taxon>
        <taxon>Tanacetum</taxon>
    </lineage>
</organism>
<accession>A0ABQ5I6P9</accession>
<dbReference type="InterPro" id="IPR001878">
    <property type="entry name" value="Znf_CCHC"/>
</dbReference>
<feature type="region of interest" description="Disordered" evidence="3">
    <location>
        <begin position="951"/>
        <end position="1030"/>
    </location>
</feature>
<keyword evidence="6" id="KW-1185">Reference proteome</keyword>
<reference evidence="5" key="1">
    <citation type="journal article" date="2022" name="Int. J. Mol. Sci.">
        <title>Draft Genome of Tanacetum Coccineum: Genomic Comparison of Closely Related Tanacetum-Family Plants.</title>
        <authorList>
            <person name="Yamashiro T."/>
            <person name="Shiraishi A."/>
            <person name="Nakayama K."/>
            <person name="Satake H."/>
        </authorList>
    </citation>
    <scope>NUCLEOTIDE SEQUENCE</scope>
</reference>
<gene>
    <name evidence="5" type="ORF">Tco_1090922</name>
</gene>
<dbReference type="SUPFAM" id="SSF57756">
    <property type="entry name" value="Retrovirus zinc finger-like domains"/>
    <property type="match status" value="1"/>
</dbReference>
<keyword evidence="1" id="KW-0479">Metal-binding</keyword>
<dbReference type="PANTHER" id="PTHR34676:SF8">
    <property type="entry name" value="TRANSMEMBRANE PROTEIN"/>
    <property type="match status" value="1"/>
</dbReference>
<keyword evidence="1" id="KW-0862">Zinc</keyword>
<evidence type="ECO:0000256" key="1">
    <source>
        <dbReference type="PROSITE-ProRule" id="PRU00047"/>
    </source>
</evidence>
<evidence type="ECO:0000259" key="4">
    <source>
        <dbReference type="PROSITE" id="PS50158"/>
    </source>
</evidence>
<evidence type="ECO:0000256" key="2">
    <source>
        <dbReference type="SAM" id="Coils"/>
    </source>
</evidence>
<feature type="coiled-coil region" evidence="2">
    <location>
        <begin position="459"/>
        <end position="519"/>
    </location>
</feature>
<feature type="domain" description="CCHC-type" evidence="4">
    <location>
        <begin position="365"/>
        <end position="382"/>
    </location>
</feature>
<dbReference type="EMBL" id="BQNB010020384">
    <property type="protein sequence ID" value="GJT95404.1"/>
    <property type="molecule type" value="Genomic_DNA"/>
</dbReference>
<reference evidence="5" key="2">
    <citation type="submission" date="2022-01" db="EMBL/GenBank/DDBJ databases">
        <authorList>
            <person name="Yamashiro T."/>
            <person name="Shiraishi A."/>
            <person name="Satake H."/>
            <person name="Nakayama K."/>
        </authorList>
    </citation>
    <scope>NUCLEOTIDE SEQUENCE</scope>
</reference>
<proteinExistence type="predicted"/>
<dbReference type="PANTHER" id="PTHR34676">
    <property type="entry name" value="DUF4219 DOMAIN-CONTAINING PROTEIN-RELATED"/>
    <property type="match status" value="1"/>
</dbReference>
<feature type="compositionally biased region" description="Polar residues" evidence="3">
    <location>
        <begin position="669"/>
        <end position="679"/>
    </location>
</feature>
<sequence>MAASSSIQLKLTELVKQEVEKDLVMEKKPRDMCLELIKVHKNRGKEIEGLEKSTSDPFAEGEVRMLEKVQGHDWERIMRLYIMVNESDLSKREALVCWKHRVSDSYNHLFFNYEFSNKILKMVLLKLKLKINATNWNEIVKEIGKMKCNNSIGSVDDCCIGRYRGGWASDHVDDAYYGCQSCFLFGVGNSQVKDNRIDLLVQQYEQFVISEDESIDSAFARFNTIITSLKALDEGYSSKNYVRKFLRALHPKWRAKVTAIEESKDLTSLSLDELIGNLKVHEMIIKKDSEIVKAKVERKSIALKVKKESSDEKYSTSGSEDEEYAMAVRDFKKFFKRRGRFVRQPQNDKKTFQRSRDDKNGKSDRKCFRCGDLNHLIGECPKPPKDKNQRAFVEGSWSDSGEEDDEKVKNETCLVAHASSEVCSESSYFSDKNSSIDDLDLDKESDKLCKMSLKIITKNKRLKATRNSLENELRELKDKLSTLEKNKGVDLDCAKCHTLKIENEKLKEESTRLNKFEKSTHCLNEMLSNQKPSGDKLGLGFNSFEASSSGTKEIKFVKAQKKVSSDGGPINMGGPQSAQAAPKIIMGPPPAMPGSEKSVSFQKSILGPRPKHIVVNNVRVPVASDNEVKQFYKPLLKPGVGFSKPKFRSKTPPPRRVINNYHRPRTPQPKRNNGRQNQPRGFPDKYVIISVEDDDLDKEEAIREIEKKNLENVVEDETLEIEEIVNIKESRNYPLENKQTALAISTTEAEYVSAGKACQQALWMKQALIDYDVRLDNVPIMCDNKGAIDLSKNPVQHSRTKHIKIRNHFLRDNVQKGHISIEKVPSVDNIADILTKPLKRELSIRHEVLRYIRGHSLERVSTKDLEVMYSASSVATYTSVYTDSEPGRVFWGADDEEITNGGIPRVIVYGYDGLPIQPPHDPDYVLEPIYLEYIPLENEHVFSVKEQPLPLVDSPTAESPGYVTESDPEEDPEEYEDDETEDGPIDYPMDGGDDGDDDDGDSSRDDADDEDEDEDDEEEHPALADSAVVVPTVELVSPPEGTEPVIPPPSTDISTTGARITVRLQASISLPPEAEVERLLAMPTPSPSPPISLSPPSAGEHLARCTALSAQSSPPPMPSPLLPSFRCPTQIQTLMIASTQALIDAVTAALPSPPLPPLPPSLYIPPPVDRRNDLPESELPPRKRLCLSTLGSRYEVGESSTARPTGGRGVDYGFVSTVDAKARRQGISEVGYSIRNTWVDPAEAVPEIAPMTVREVNTRVTKLAKLHEHDTQDLYALLEDAQDGLSHATHQELQTHRDYVCAYETHIQAQLQLQSTLIQTQNQVYETRFQMQQAEMAALRETDRRRQAQMAETL</sequence>